<dbReference type="AlphaFoldDB" id="A0A840AY56"/>
<dbReference type="GO" id="GO:0046872">
    <property type="term" value="F:metal ion binding"/>
    <property type="evidence" value="ECO:0007669"/>
    <property type="project" value="UniProtKB-KW"/>
</dbReference>
<dbReference type="Pfam" id="PF01743">
    <property type="entry name" value="PolyA_pol"/>
    <property type="match status" value="1"/>
</dbReference>
<keyword evidence="7" id="KW-0694">RNA-binding</keyword>
<dbReference type="Proteomes" id="UP000553963">
    <property type="component" value="Unassembled WGS sequence"/>
</dbReference>
<evidence type="ECO:0000313" key="10">
    <source>
        <dbReference type="Proteomes" id="UP000553963"/>
    </source>
</evidence>
<dbReference type="PANTHER" id="PTHR46173:SF1">
    <property type="entry name" value="CCA TRNA NUCLEOTIDYLTRANSFERASE 1, MITOCHONDRIAL"/>
    <property type="match status" value="1"/>
</dbReference>
<dbReference type="InterPro" id="IPR002646">
    <property type="entry name" value="PolA_pol_head_dom"/>
</dbReference>
<gene>
    <name evidence="9" type="ORF">GGR25_004220</name>
</gene>
<evidence type="ECO:0000256" key="4">
    <source>
        <dbReference type="ARBA" id="ARBA00022695"/>
    </source>
</evidence>
<comment type="cofactor">
    <cofactor evidence="1">
        <name>Mg(2+)</name>
        <dbReference type="ChEBI" id="CHEBI:18420"/>
    </cofactor>
</comment>
<comment type="similarity">
    <text evidence="7">Belongs to the tRNA nucleotidyltransferase/poly(A) polymerase family.</text>
</comment>
<protein>
    <submittedName>
        <fullName evidence="9">tRNA nucleotidyltransferase/poly(A) polymerase</fullName>
    </submittedName>
</protein>
<evidence type="ECO:0000313" key="9">
    <source>
        <dbReference type="EMBL" id="MBB3933156.1"/>
    </source>
</evidence>
<dbReference type="RefSeq" id="WP_183400798.1">
    <property type="nucleotide sequence ID" value="NZ_JACIDS010000005.1"/>
</dbReference>
<dbReference type="PANTHER" id="PTHR46173">
    <property type="entry name" value="CCA TRNA NUCLEOTIDYLTRANSFERASE 1, MITOCHONDRIAL"/>
    <property type="match status" value="1"/>
</dbReference>
<keyword evidence="4" id="KW-0548">Nucleotidyltransferase</keyword>
<proteinExistence type="inferred from homology"/>
<evidence type="ECO:0000256" key="2">
    <source>
        <dbReference type="ARBA" id="ARBA00022679"/>
    </source>
</evidence>
<dbReference type="SUPFAM" id="SSF81891">
    <property type="entry name" value="Poly A polymerase C-terminal region-like"/>
    <property type="match status" value="1"/>
</dbReference>
<sequence length="408" mass="44416">MTETDLSSAPFLTDPLVKKVLALLSSDGEEARVVGGAVRNHLMGLPDWGDIDIATTALPEEVVRRAEAAGLKTAPTGIEHGTVTVIGHHRIAEVTTLRVDVETDGRRATVRFGRDWEADAERRDFTMNALSVDAHGRLHDTVGGLADIRARRVRFIGSADRRIAEDRLRVLRFFRFHAAYGEGAPDAVGLDAAIRARQTLGALSAERIGIEMRKLVVARRAADTIALMQESGILPLVVAGVADLVAFRRLCLFFGGEGPPALRFAVAFARIAEDVERIARRFRLSGKERDRMLTAIAAHQVLQAGEGAGDRASLYRLGREAFADGLAYGAALGRIPGEVALGRMKAVEGWAVPSFPLSGRDVVEQGVDRGPRVGVLLRDIERWWIAEDFAPDADALRRRLQMMVAAQQ</sequence>
<organism evidence="9 10">
    <name type="scientific">Kaistia hirudinis</name>
    <dbReference type="NCBI Taxonomy" id="1293440"/>
    <lineage>
        <taxon>Bacteria</taxon>
        <taxon>Pseudomonadati</taxon>
        <taxon>Pseudomonadota</taxon>
        <taxon>Alphaproteobacteria</taxon>
        <taxon>Hyphomicrobiales</taxon>
        <taxon>Kaistiaceae</taxon>
        <taxon>Kaistia</taxon>
    </lineage>
</organism>
<feature type="domain" description="Poly A polymerase head" evidence="8">
    <location>
        <begin position="31"/>
        <end position="154"/>
    </location>
</feature>
<keyword evidence="2 7" id="KW-0808">Transferase</keyword>
<dbReference type="InterPro" id="IPR050264">
    <property type="entry name" value="Bact_CCA-adding_enz_type3_sf"/>
</dbReference>
<dbReference type="GO" id="GO:0000049">
    <property type="term" value="F:tRNA binding"/>
    <property type="evidence" value="ECO:0007669"/>
    <property type="project" value="TreeGrafter"/>
</dbReference>
<comment type="caution">
    <text evidence="9">The sequence shown here is derived from an EMBL/GenBank/DDBJ whole genome shotgun (WGS) entry which is preliminary data.</text>
</comment>
<dbReference type="Gene3D" id="1.10.3090.10">
    <property type="entry name" value="cca-adding enzyme, domain 2"/>
    <property type="match status" value="1"/>
</dbReference>
<evidence type="ECO:0000256" key="7">
    <source>
        <dbReference type="RuleBase" id="RU003953"/>
    </source>
</evidence>
<dbReference type="GO" id="GO:0008033">
    <property type="term" value="P:tRNA processing"/>
    <property type="evidence" value="ECO:0007669"/>
    <property type="project" value="UniProtKB-KW"/>
</dbReference>
<evidence type="ECO:0000256" key="1">
    <source>
        <dbReference type="ARBA" id="ARBA00001946"/>
    </source>
</evidence>
<dbReference type="Gene3D" id="3.30.460.10">
    <property type="entry name" value="Beta Polymerase, domain 2"/>
    <property type="match status" value="1"/>
</dbReference>
<keyword evidence="10" id="KW-1185">Reference proteome</keyword>
<keyword evidence="6" id="KW-0460">Magnesium</keyword>
<dbReference type="GO" id="GO:0016779">
    <property type="term" value="F:nucleotidyltransferase activity"/>
    <property type="evidence" value="ECO:0007669"/>
    <property type="project" value="UniProtKB-KW"/>
</dbReference>
<dbReference type="SUPFAM" id="SSF81301">
    <property type="entry name" value="Nucleotidyltransferase"/>
    <property type="match status" value="1"/>
</dbReference>
<keyword evidence="5" id="KW-0479">Metal-binding</keyword>
<reference evidence="9 10" key="1">
    <citation type="submission" date="2020-08" db="EMBL/GenBank/DDBJ databases">
        <title>Genomic Encyclopedia of Type Strains, Phase IV (KMG-IV): sequencing the most valuable type-strain genomes for metagenomic binning, comparative biology and taxonomic classification.</title>
        <authorList>
            <person name="Goeker M."/>
        </authorList>
    </citation>
    <scope>NUCLEOTIDE SEQUENCE [LARGE SCALE GENOMIC DNA]</scope>
    <source>
        <strain evidence="9 10">DSM 25966</strain>
    </source>
</reference>
<evidence type="ECO:0000256" key="3">
    <source>
        <dbReference type="ARBA" id="ARBA00022694"/>
    </source>
</evidence>
<evidence type="ECO:0000256" key="6">
    <source>
        <dbReference type="ARBA" id="ARBA00022842"/>
    </source>
</evidence>
<evidence type="ECO:0000256" key="5">
    <source>
        <dbReference type="ARBA" id="ARBA00022723"/>
    </source>
</evidence>
<dbReference type="EMBL" id="JACIDS010000005">
    <property type="protein sequence ID" value="MBB3933156.1"/>
    <property type="molecule type" value="Genomic_DNA"/>
</dbReference>
<evidence type="ECO:0000259" key="8">
    <source>
        <dbReference type="Pfam" id="PF01743"/>
    </source>
</evidence>
<keyword evidence="3" id="KW-0819">tRNA processing</keyword>
<name>A0A840AY56_9HYPH</name>
<dbReference type="InterPro" id="IPR043519">
    <property type="entry name" value="NT_sf"/>
</dbReference>
<dbReference type="CDD" id="cd05398">
    <property type="entry name" value="NT_ClassII-CCAase"/>
    <property type="match status" value="1"/>
</dbReference>
<accession>A0A840AY56</accession>